<evidence type="ECO:0000256" key="12">
    <source>
        <dbReference type="SAM" id="MobiDB-lite"/>
    </source>
</evidence>
<dbReference type="Pfam" id="PF00593">
    <property type="entry name" value="TonB_dep_Rec_b-barrel"/>
    <property type="match status" value="1"/>
</dbReference>
<dbReference type="Proteomes" id="UP001303946">
    <property type="component" value="Chromosome"/>
</dbReference>
<evidence type="ECO:0000259" key="14">
    <source>
        <dbReference type="Pfam" id="PF00593"/>
    </source>
</evidence>
<proteinExistence type="inferred from homology"/>
<keyword evidence="9 10" id="KW-0998">Cell outer membrane</keyword>
<name>A0ABZ0CNV0_9BURK</name>
<dbReference type="Gene3D" id="2.170.130.10">
    <property type="entry name" value="TonB-dependent receptor, plug domain"/>
    <property type="match status" value="1"/>
</dbReference>
<keyword evidence="7 10" id="KW-0472">Membrane</keyword>
<dbReference type="RefSeq" id="WP_316699068.1">
    <property type="nucleotide sequence ID" value="NZ_CP136336.1"/>
</dbReference>
<keyword evidence="17" id="KW-1185">Reference proteome</keyword>
<dbReference type="InterPro" id="IPR036942">
    <property type="entry name" value="Beta-barrel_TonB_sf"/>
</dbReference>
<dbReference type="Gene3D" id="2.40.170.20">
    <property type="entry name" value="TonB-dependent receptor, beta-barrel domain"/>
    <property type="match status" value="1"/>
</dbReference>
<evidence type="ECO:0000256" key="9">
    <source>
        <dbReference type="ARBA" id="ARBA00023237"/>
    </source>
</evidence>
<keyword evidence="5 10" id="KW-0812">Transmembrane</keyword>
<keyword evidence="3 10" id="KW-0813">Transport</keyword>
<comment type="subcellular location">
    <subcellularLocation>
        <location evidence="1 10">Cell outer membrane</location>
        <topology evidence="1 10">Multi-pass membrane protein</topology>
    </subcellularLocation>
</comment>
<evidence type="ECO:0000256" key="3">
    <source>
        <dbReference type="ARBA" id="ARBA00022448"/>
    </source>
</evidence>
<evidence type="ECO:0000256" key="2">
    <source>
        <dbReference type="ARBA" id="ARBA00009810"/>
    </source>
</evidence>
<dbReference type="InterPro" id="IPR012910">
    <property type="entry name" value="Plug_dom"/>
</dbReference>
<organism evidence="16 17">
    <name type="scientific">Piscinibacter gummiphilus</name>
    <dbReference type="NCBI Taxonomy" id="946333"/>
    <lineage>
        <taxon>Bacteria</taxon>
        <taxon>Pseudomonadati</taxon>
        <taxon>Pseudomonadota</taxon>
        <taxon>Betaproteobacteria</taxon>
        <taxon>Burkholderiales</taxon>
        <taxon>Sphaerotilaceae</taxon>
        <taxon>Piscinibacter</taxon>
    </lineage>
</organism>
<evidence type="ECO:0000256" key="7">
    <source>
        <dbReference type="ARBA" id="ARBA00023136"/>
    </source>
</evidence>
<evidence type="ECO:0000256" key="4">
    <source>
        <dbReference type="ARBA" id="ARBA00022452"/>
    </source>
</evidence>
<feature type="domain" description="TonB-dependent receptor-like beta-barrel" evidence="14">
    <location>
        <begin position="226"/>
        <end position="672"/>
    </location>
</feature>
<keyword evidence="4 10" id="KW-1134">Transmembrane beta strand</keyword>
<evidence type="ECO:0000256" key="6">
    <source>
        <dbReference type="ARBA" id="ARBA00023077"/>
    </source>
</evidence>
<comment type="similarity">
    <text evidence="2 10 11">Belongs to the TonB-dependent receptor family.</text>
</comment>
<feature type="region of interest" description="Disordered" evidence="12">
    <location>
        <begin position="388"/>
        <end position="415"/>
    </location>
</feature>
<dbReference type="InterPro" id="IPR010105">
    <property type="entry name" value="TonB_sidphr_rcpt"/>
</dbReference>
<evidence type="ECO:0000256" key="5">
    <source>
        <dbReference type="ARBA" id="ARBA00022692"/>
    </source>
</evidence>
<dbReference type="InterPro" id="IPR000531">
    <property type="entry name" value="Beta-barrel_TonB"/>
</dbReference>
<evidence type="ECO:0000313" key="16">
    <source>
        <dbReference type="EMBL" id="WOB06564.1"/>
    </source>
</evidence>
<dbReference type="Pfam" id="PF07715">
    <property type="entry name" value="Plug"/>
    <property type="match status" value="1"/>
</dbReference>
<dbReference type="EMBL" id="CP136336">
    <property type="protein sequence ID" value="WOB06564.1"/>
    <property type="molecule type" value="Genomic_DNA"/>
</dbReference>
<evidence type="ECO:0000256" key="10">
    <source>
        <dbReference type="PROSITE-ProRule" id="PRU01360"/>
    </source>
</evidence>
<keyword evidence="13" id="KW-0732">Signal</keyword>
<dbReference type="PANTHER" id="PTHR32552">
    <property type="entry name" value="FERRICHROME IRON RECEPTOR-RELATED"/>
    <property type="match status" value="1"/>
</dbReference>
<evidence type="ECO:0000256" key="11">
    <source>
        <dbReference type="RuleBase" id="RU003357"/>
    </source>
</evidence>
<evidence type="ECO:0000313" key="17">
    <source>
        <dbReference type="Proteomes" id="UP001303946"/>
    </source>
</evidence>
<feature type="region of interest" description="Disordered" evidence="12">
    <location>
        <begin position="236"/>
        <end position="270"/>
    </location>
</feature>
<feature type="signal peptide" evidence="13">
    <location>
        <begin position="1"/>
        <end position="30"/>
    </location>
</feature>
<evidence type="ECO:0000256" key="8">
    <source>
        <dbReference type="ARBA" id="ARBA00023170"/>
    </source>
</evidence>
<evidence type="ECO:0000256" key="1">
    <source>
        <dbReference type="ARBA" id="ARBA00004571"/>
    </source>
</evidence>
<dbReference type="CDD" id="cd01347">
    <property type="entry name" value="ligand_gated_channel"/>
    <property type="match status" value="1"/>
</dbReference>
<feature type="domain" description="TonB-dependent receptor plug" evidence="15">
    <location>
        <begin position="56"/>
        <end position="153"/>
    </location>
</feature>
<dbReference type="InterPro" id="IPR037066">
    <property type="entry name" value="Plug_dom_sf"/>
</dbReference>
<dbReference type="PROSITE" id="PS52016">
    <property type="entry name" value="TONB_DEPENDENT_REC_3"/>
    <property type="match status" value="1"/>
</dbReference>
<reference evidence="16 17" key="1">
    <citation type="submission" date="2023-10" db="EMBL/GenBank/DDBJ databases">
        <title>Bacteria for the degradation of biodegradable plastic PBAT(Polybutylene adipate terephthalate).</title>
        <authorList>
            <person name="Weon H.-Y."/>
            <person name="Yeon J."/>
        </authorList>
    </citation>
    <scope>NUCLEOTIDE SEQUENCE [LARGE SCALE GENOMIC DNA]</scope>
    <source>
        <strain evidence="16 17">SBD 7-3</strain>
    </source>
</reference>
<evidence type="ECO:0000259" key="15">
    <source>
        <dbReference type="Pfam" id="PF07715"/>
    </source>
</evidence>
<accession>A0ABZ0CNV0</accession>
<dbReference type="NCBIfam" id="TIGR01783">
    <property type="entry name" value="TonB-siderophor"/>
    <property type="match status" value="1"/>
</dbReference>
<evidence type="ECO:0000256" key="13">
    <source>
        <dbReference type="SAM" id="SignalP"/>
    </source>
</evidence>
<keyword evidence="6 11" id="KW-0798">TonB box</keyword>
<dbReference type="PANTHER" id="PTHR32552:SF83">
    <property type="entry name" value="BLR3904 PROTEIN"/>
    <property type="match status" value="1"/>
</dbReference>
<protein>
    <submittedName>
        <fullName evidence="16">TonB-dependent siderophore receptor</fullName>
    </submittedName>
</protein>
<keyword evidence="8 16" id="KW-0675">Receptor</keyword>
<gene>
    <name evidence="16" type="ORF">RXV79_16720</name>
</gene>
<dbReference type="InterPro" id="IPR039426">
    <property type="entry name" value="TonB-dep_rcpt-like"/>
</dbReference>
<feature type="chain" id="PRO_5046134451" evidence="13">
    <location>
        <begin position="31"/>
        <end position="706"/>
    </location>
</feature>
<dbReference type="SUPFAM" id="SSF56935">
    <property type="entry name" value="Porins"/>
    <property type="match status" value="1"/>
</dbReference>
<sequence length="706" mass="77487">MASLRPLRTPAAAAASLLCSWAFGQTQASATLPAVTVTGRSDPVVSVSGWGTTLLSETPLQASVFTTAQMKDRGMQRLADVVKADASVSDAYNSEGYWDSLTVRGFALDNRFNYRRDGLPINAETSIPLDNKERVEILKGTSGMQSGTSAPGGLANIVVKRPLAQASYNATLGWRERNSTLAAADLSQRFGGDAFGARLNLAYEDLDPQLRRAQGKRHLAALAADWRLTPATLLEVEGETSRRSQPSQPGFSLLGDRLPPPSDPRINLNNQSWSQPVVMDANTASLRVTHKFDSWRLSLHGVTQRLRTDDRLAFPYGCYPVGDRYCNNGTYDLYDYRSENERRRSDSLEAAAHGELKIADMQHHWSAGLLQTRVKNRFGAQSFDLAGTGNVEGTLGTPPNDPRTSPNTDRDERSSELFVRDMVKLNEHLGLWLGLRHTRLKRSSITTDGNDPTSFEQAFNSPFVATSYTFAPNQMVYASWGRGTESDAAPGRLEYTNHGQALPAARSRQLEAGLKVGTANAAWGFALFDIKRPVWADTGACDGTDDSCTTVLDGFAHHEGLEGNAAWRTGAWNFLGSLQALRAHRHDSTTDPAVNGKRPTNVPLRTAKFQVRYDVPQIAGFSTQVDVLAVGDRAVLPDNSVKIPGYAVTDLSLRYAQRGATALTWRLGVDNVFDRRVWRESPYQYGHVYLYPQAARTFRASVEVSL</sequence>